<dbReference type="GO" id="GO:0003700">
    <property type="term" value="F:DNA-binding transcription factor activity"/>
    <property type="evidence" value="ECO:0007669"/>
    <property type="project" value="InterPro"/>
</dbReference>
<evidence type="ECO:0000259" key="9">
    <source>
        <dbReference type="PROSITE" id="PS50066"/>
    </source>
</evidence>
<comment type="subcellular location">
    <subcellularLocation>
        <location evidence="1">Nucleus</location>
    </subcellularLocation>
</comment>
<dbReference type="InterPro" id="IPR036879">
    <property type="entry name" value="TF_MADSbox_sf"/>
</dbReference>
<dbReference type="Gene3D" id="3.40.1810.10">
    <property type="entry name" value="Transcription factor, MADS-box"/>
    <property type="match status" value="1"/>
</dbReference>
<evidence type="ECO:0000313" key="11">
    <source>
        <dbReference type="EMBL" id="KAJ8547620.1"/>
    </source>
</evidence>
<evidence type="ECO:0000256" key="4">
    <source>
        <dbReference type="ARBA" id="ARBA00023163"/>
    </source>
</evidence>
<feature type="domain" description="K-box" evidence="10">
    <location>
        <begin position="113"/>
        <end position="203"/>
    </location>
</feature>
<comment type="function">
    <text evidence="6">Probable transcription factor.</text>
</comment>
<gene>
    <name evidence="11" type="ORF">K7X08_011206</name>
</gene>
<keyword evidence="8" id="KW-0175">Coiled coil</keyword>
<reference evidence="12" key="1">
    <citation type="journal article" date="2023" name="Proc. Natl. Acad. Sci. U.S.A.">
        <title>Genomic and structural basis for evolution of tropane alkaloid biosynthesis.</title>
        <authorList>
            <person name="Wanga Y.-J."/>
            <person name="Taina T."/>
            <person name="Yua J.-Y."/>
            <person name="Lia J."/>
            <person name="Xua B."/>
            <person name="Chenc J."/>
            <person name="D'Auriad J.C."/>
            <person name="Huanga J.-P."/>
            <person name="Huanga S.-X."/>
        </authorList>
    </citation>
    <scope>NUCLEOTIDE SEQUENCE [LARGE SCALE GENOMIC DNA]</scope>
    <source>
        <strain evidence="12">cv. KIB-2019</strain>
    </source>
</reference>
<keyword evidence="5" id="KW-0539">Nucleus</keyword>
<organism evidence="11 12">
    <name type="scientific">Anisodus acutangulus</name>
    <dbReference type="NCBI Taxonomy" id="402998"/>
    <lineage>
        <taxon>Eukaryota</taxon>
        <taxon>Viridiplantae</taxon>
        <taxon>Streptophyta</taxon>
        <taxon>Embryophyta</taxon>
        <taxon>Tracheophyta</taxon>
        <taxon>Spermatophyta</taxon>
        <taxon>Magnoliopsida</taxon>
        <taxon>eudicotyledons</taxon>
        <taxon>Gunneridae</taxon>
        <taxon>Pentapetalae</taxon>
        <taxon>asterids</taxon>
        <taxon>lamiids</taxon>
        <taxon>Solanales</taxon>
        <taxon>Solanaceae</taxon>
        <taxon>Solanoideae</taxon>
        <taxon>Hyoscyameae</taxon>
        <taxon>Anisodus</taxon>
    </lineage>
</organism>
<dbReference type="PANTHER" id="PTHR48019">
    <property type="entry name" value="SERUM RESPONSE FACTOR HOMOLOG"/>
    <property type="match status" value="1"/>
</dbReference>
<dbReference type="PROSITE" id="PS51297">
    <property type="entry name" value="K_BOX"/>
    <property type="match status" value="1"/>
</dbReference>
<evidence type="ECO:0000256" key="6">
    <source>
        <dbReference type="ARBA" id="ARBA00037260"/>
    </source>
</evidence>
<evidence type="ECO:0000256" key="2">
    <source>
        <dbReference type="ARBA" id="ARBA00023015"/>
    </source>
</evidence>
<evidence type="ECO:0000256" key="5">
    <source>
        <dbReference type="ARBA" id="ARBA00023242"/>
    </source>
</evidence>
<keyword evidence="12" id="KW-1185">Reference proteome</keyword>
<comment type="caution">
    <text evidence="11">The sequence shown here is derived from an EMBL/GenBank/DDBJ whole genome shotgun (WGS) entry which is preliminary data.</text>
</comment>
<dbReference type="CDD" id="cd00265">
    <property type="entry name" value="MADS_MEF2_like"/>
    <property type="match status" value="1"/>
</dbReference>
<dbReference type="InterPro" id="IPR002487">
    <property type="entry name" value="TF_Kbox"/>
</dbReference>
<dbReference type="OrthoDB" id="1898716at2759"/>
<proteinExistence type="predicted"/>
<dbReference type="PRINTS" id="PR00404">
    <property type="entry name" value="MADSDOMAIN"/>
</dbReference>
<dbReference type="GO" id="GO:0045944">
    <property type="term" value="P:positive regulation of transcription by RNA polymerase II"/>
    <property type="evidence" value="ECO:0007669"/>
    <property type="project" value="InterPro"/>
</dbReference>
<evidence type="ECO:0000313" key="12">
    <source>
        <dbReference type="Proteomes" id="UP001152561"/>
    </source>
</evidence>
<dbReference type="PROSITE" id="PS50066">
    <property type="entry name" value="MADS_BOX_2"/>
    <property type="match status" value="1"/>
</dbReference>
<feature type="domain" description="MADS-box" evidence="9">
    <location>
        <begin position="25"/>
        <end position="85"/>
    </location>
</feature>
<evidence type="ECO:0000256" key="1">
    <source>
        <dbReference type="ARBA" id="ARBA00004123"/>
    </source>
</evidence>
<dbReference type="GO" id="GO:0005634">
    <property type="term" value="C:nucleus"/>
    <property type="evidence" value="ECO:0007669"/>
    <property type="project" value="UniProtKB-SubCell"/>
</dbReference>
<keyword evidence="2" id="KW-0805">Transcription regulation</keyword>
<dbReference type="SUPFAM" id="SSF55455">
    <property type="entry name" value="SRF-like"/>
    <property type="match status" value="1"/>
</dbReference>
<dbReference type="InterPro" id="IPR050142">
    <property type="entry name" value="MADS-box/MEF2_TF"/>
</dbReference>
<sequence length="248" mass="28859">MVTKSAYSFSIFRQIHWDSFAFGKMVRGKIEMKRIENETSRQVTFSKRRNGIMKKAYELSVLCDAEVAVIIFSQKGRLYEFSNSSMQNTIDKYREYAKQMPMNNNTFEVEQYMEQLKEETVNMAKKIEILEISKRKLMGQGIGLCSMNELQEIDNQLERSLKKIRTRKSQLFKDEIQRLKEKEKLLLEENAKLSEKYGLRPKQAALEPQASPTQPAQQKETANCSHNIQNSEADTDLFIGLPDICWSS</sequence>
<dbReference type="Pfam" id="PF01486">
    <property type="entry name" value="K-box"/>
    <property type="match status" value="1"/>
</dbReference>
<accession>A0A9Q1M065</accession>
<dbReference type="InterPro" id="IPR002100">
    <property type="entry name" value="TF_MADSbox"/>
</dbReference>
<evidence type="ECO:0000259" key="10">
    <source>
        <dbReference type="PROSITE" id="PS51297"/>
    </source>
</evidence>
<dbReference type="Pfam" id="PF00319">
    <property type="entry name" value="SRF-TF"/>
    <property type="match status" value="1"/>
</dbReference>
<dbReference type="PROSITE" id="PS00350">
    <property type="entry name" value="MADS_BOX_1"/>
    <property type="match status" value="1"/>
</dbReference>
<dbReference type="AlphaFoldDB" id="A0A9Q1M065"/>
<keyword evidence="3" id="KW-0238">DNA-binding</keyword>
<name>A0A9Q1M065_9SOLA</name>
<protein>
    <recommendedName>
        <fullName evidence="7">Agamous-like MADS-box protein AGL8 homolog</fullName>
    </recommendedName>
</protein>
<dbReference type="FunFam" id="3.40.1810.10:FF:000003">
    <property type="entry name" value="MADS-box transcription factor MADS-MC"/>
    <property type="match status" value="1"/>
</dbReference>
<dbReference type="GO" id="GO:0000977">
    <property type="term" value="F:RNA polymerase II transcription regulatory region sequence-specific DNA binding"/>
    <property type="evidence" value="ECO:0007669"/>
    <property type="project" value="InterPro"/>
</dbReference>
<dbReference type="Proteomes" id="UP001152561">
    <property type="component" value="Unassembled WGS sequence"/>
</dbReference>
<dbReference type="GO" id="GO:0046983">
    <property type="term" value="F:protein dimerization activity"/>
    <property type="evidence" value="ECO:0007669"/>
    <property type="project" value="InterPro"/>
</dbReference>
<feature type="coiled-coil region" evidence="8">
    <location>
        <begin position="113"/>
        <end position="196"/>
    </location>
</feature>
<evidence type="ECO:0000256" key="8">
    <source>
        <dbReference type="SAM" id="Coils"/>
    </source>
</evidence>
<keyword evidence="4" id="KW-0804">Transcription</keyword>
<evidence type="ECO:0000256" key="3">
    <source>
        <dbReference type="ARBA" id="ARBA00023125"/>
    </source>
</evidence>
<dbReference type="SMART" id="SM00432">
    <property type="entry name" value="MADS"/>
    <property type="match status" value="1"/>
</dbReference>
<evidence type="ECO:0000256" key="7">
    <source>
        <dbReference type="ARBA" id="ARBA00072337"/>
    </source>
</evidence>
<dbReference type="EMBL" id="JAJAGQ010000012">
    <property type="protein sequence ID" value="KAJ8547620.1"/>
    <property type="molecule type" value="Genomic_DNA"/>
</dbReference>
<dbReference type="InterPro" id="IPR033896">
    <property type="entry name" value="MEF2-like_N"/>
</dbReference>